<dbReference type="EMBL" id="NESQ01000189">
    <property type="protein sequence ID" value="PUU76445.1"/>
    <property type="molecule type" value="Genomic_DNA"/>
</dbReference>
<gene>
    <name evidence="2" type="ORF">B9Z19DRAFT_990619</name>
</gene>
<sequence length="344" mass="38490">MTRETPNVHPGTQILPPSPPPTISIPPPPQEPPQRPPPAVPISRRVPSSLVPALASMPPSTRNQNKNNKHNRNISNITTQTSRSTHSRKISLTTSPDQILRSIRDRSRDSYQKIKEFPAGFQYAVTPSAPSIQTFSTNAGRSMHGVAGGPVIPSGPSCRTPMAVKAGCAGRYVDEIRYRVKGIFSGFHFSVSVGCTLPVEEGERKRERTLRIKNNRNGCCIYEVETSSTGSTITPLQSLKPLLPNSKCLQKSLTEWNRHFRSPPAHWVINFIPRAYLRRGYYLAEDVCEYLLQNPDGCLYRIEYEPIGHESVLVGSIVPRGLVRRERNPSRHWEGSERKGIPRY</sequence>
<comment type="caution">
    <text evidence="2">The sequence shown here is derived from an EMBL/GenBank/DDBJ whole genome shotgun (WGS) entry which is preliminary data.</text>
</comment>
<reference evidence="2 3" key="1">
    <citation type="submission" date="2017-04" db="EMBL/GenBank/DDBJ databases">
        <title>Draft genome sequence of Tuber borchii Vittad., a whitish edible truffle.</title>
        <authorList>
            <consortium name="DOE Joint Genome Institute"/>
            <person name="Murat C."/>
            <person name="Kuo A."/>
            <person name="Barry K.W."/>
            <person name="Clum A."/>
            <person name="Dockter R.B."/>
            <person name="Fauchery L."/>
            <person name="Iotti M."/>
            <person name="Kohler A."/>
            <person name="Labutti K."/>
            <person name="Lindquist E.A."/>
            <person name="Lipzen A."/>
            <person name="Ohm R.A."/>
            <person name="Wang M."/>
            <person name="Grigoriev I.V."/>
            <person name="Zambonelli A."/>
            <person name="Martin F.M."/>
        </authorList>
    </citation>
    <scope>NUCLEOTIDE SEQUENCE [LARGE SCALE GENOMIC DNA]</scope>
    <source>
        <strain evidence="2 3">Tbo3840</strain>
    </source>
</reference>
<feature type="compositionally biased region" description="Polar residues" evidence="1">
    <location>
        <begin position="79"/>
        <end position="97"/>
    </location>
</feature>
<accession>A0A2T6ZLT2</accession>
<feature type="region of interest" description="Disordered" evidence="1">
    <location>
        <begin position="1"/>
        <end position="103"/>
    </location>
</feature>
<organism evidence="2 3">
    <name type="scientific">Tuber borchii</name>
    <name type="common">White truffle</name>
    <dbReference type="NCBI Taxonomy" id="42251"/>
    <lineage>
        <taxon>Eukaryota</taxon>
        <taxon>Fungi</taxon>
        <taxon>Dikarya</taxon>
        <taxon>Ascomycota</taxon>
        <taxon>Pezizomycotina</taxon>
        <taxon>Pezizomycetes</taxon>
        <taxon>Pezizales</taxon>
        <taxon>Tuberaceae</taxon>
        <taxon>Tuber</taxon>
    </lineage>
</organism>
<evidence type="ECO:0000313" key="2">
    <source>
        <dbReference type="EMBL" id="PUU76445.1"/>
    </source>
</evidence>
<protein>
    <submittedName>
        <fullName evidence="2">Uncharacterized protein</fullName>
    </submittedName>
</protein>
<name>A0A2T6ZLT2_TUBBO</name>
<evidence type="ECO:0000256" key="1">
    <source>
        <dbReference type="SAM" id="MobiDB-lite"/>
    </source>
</evidence>
<dbReference type="Proteomes" id="UP000244722">
    <property type="component" value="Unassembled WGS sequence"/>
</dbReference>
<feature type="compositionally biased region" description="Pro residues" evidence="1">
    <location>
        <begin position="16"/>
        <end position="40"/>
    </location>
</feature>
<dbReference type="OrthoDB" id="5380685at2759"/>
<keyword evidence="3" id="KW-1185">Reference proteome</keyword>
<evidence type="ECO:0000313" key="3">
    <source>
        <dbReference type="Proteomes" id="UP000244722"/>
    </source>
</evidence>
<dbReference type="AlphaFoldDB" id="A0A2T6ZLT2"/>
<proteinExistence type="predicted"/>